<gene>
    <name evidence="1" type="ORF">OAory_01102720</name>
</gene>
<accession>A0A1S9DJ51</accession>
<reference evidence="1 2" key="1">
    <citation type="submission" date="2016-10" db="EMBL/GenBank/DDBJ databases">
        <title>Genome sequencing of Aspergillus oryzae BCC7051.</title>
        <authorList>
            <person name="Thammarongtham C."/>
            <person name="Vorapreeda T."/>
            <person name="Nookaew I."/>
            <person name="Srisuk T."/>
            <person name="Land M."/>
            <person name="Jeennor S."/>
            <person name="Laoteng K."/>
        </authorList>
    </citation>
    <scope>NUCLEOTIDE SEQUENCE [LARGE SCALE GENOMIC DNA]</scope>
    <source>
        <strain evidence="1 2">BCC7051</strain>
    </source>
</reference>
<organism evidence="1 2">
    <name type="scientific">Aspergillus oryzae</name>
    <name type="common">Yellow koji mold</name>
    <dbReference type="NCBI Taxonomy" id="5062"/>
    <lineage>
        <taxon>Eukaryota</taxon>
        <taxon>Fungi</taxon>
        <taxon>Dikarya</taxon>
        <taxon>Ascomycota</taxon>
        <taxon>Pezizomycotina</taxon>
        <taxon>Eurotiomycetes</taxon>
        <taxon>Eurotiomycetidae</taxon>
        <taxon>Eurotiales</taxon>
        <taxon>Aspergillaceae</taxon>
        <taxon>Aspergillus</taxon>
        <taxon>Aspergillus subgen. Circumdati</taxon>
    </lineage>
</organism>
<dbReference type="SUPFAM" id="SSF54695">
    <property type="entry name" value="POZ domain"/>
    <property type="match status" value="1"/>
</dbReference>
<dbReference type="eggNOG" id="ENOG502S8FX">
    <property type="taxonomic scope" value="Eukaryota"/>
</dbReference>
<evidence type="ECO:0008006" key="3">
    <source>
        <dbReference type="Google" id="ProtNLM"/>
    </source>
</evidence>
<dbReference type="OrthoDB" id="5326346at2759"/>
<comment type="caution">
    <text evidence="1">The sequence shown here is derived from an EMBL/GenBank/DDBJ whole genome shotgun (WGS) entry which is preliminary data.</text>
</comment>
<protein>
    <recommendedName>
        <fullName evidence="3">BTB domain-containing protein</fullName>
    </recommendedName>
</protein>
<dbReference type="EMBL" id="MKZY01000005">
    <property type="protein sequence ID" value="OOO08976.1"/>
    <property type="molecule type" value="Genomic_DNA"/>
</dbReference>
<dbReference type="Gene3D" id="3.30.710.10">
    <property type="entry name" value="Potassium Channel Kv1.1, Chain A"/>
    <property type="match status" value="1"/>
</dbReference>
<name>A0A1S9DJ51_ASPOZ</name>
<evidence type="ECO:0000313" key="2">
    <source>
        <dbReference type="Proteomes" id="UP000190312"/>
    </source>
</evidence>
<dbReference type="VEuPathDB" id="FungiDB:AO090038000547"/>
<dbReference type="AlphaFoldDB" id="A0A1S9DJ51"/>
<sequence>MKPENNVTHVIDPDGNVTIILQNANKRFVRFIEGSSLKRKRKTPLVTQEFRILVSASHLTSVSPVFKSALEGTWKEGLTLRSAGSVNITVDGWDLEALLILLRICHCKHHQVLRTLGLELLAKITLLVDYYQCFDVLRFFADTWISCLAQSFPTQYSRDVLLWVWISWAWKMPALFKKATGLIISQATGSITSLGLPIPQRIIDDINVKRLEAIRHTFSSLDSLQTSLIEGKRGCSLGCRSIMLGTLILQRHSKGLLTPIGTAPRLVGLKAGDLVTKVCNFSLPEWHSGGDRNGRAFNCHRGIMTCLNSELELSLRGLDLQRQTA</sequence>
<proteinExistence type="predicted"/>
<dbReference type="Proteomes" id="UP000190312">
    <property type="component" value="Unassembled WGS sequence"/>
</dbReference>
<evidence type="ECO:0000313" key="1">
    <source>
        <dbReference type="EMBL" id="OOO08976.1"/>
    </source>
</evidence>
<dbReference type="InterPro" id="IPR011333">
    <property type="entry name" value="SKP1/BTB/POZ_sf"/>
</dbReference>